<evidence type="ECO:0000256" key="1">
    <source>
        <dbReference type="ARBA" id="ARBA00001974"/>
    </source>
</evidence>
<comment type="caution">
    <text evidence="8">The sequence shown here is derived from an EMBL/GenBank/DDBJ whole genome shotgun (WGS) entry which is preliminary data.</text>
</comment>
<dbReference type="EMBL" id="QWFA01000003">
    <property type="protein sequence ID" value="ROV70374.1"/>
    <property type="molecule type" value="Genomic_DNA"/>
</dbReference>
<dbReference type="PANTHER" id="PTHR43884">
    <property type="entry name" value="ACYL-COA DEHYDROGENASE"/>
    <property type="match status" value="1"/>
</dbReference>
<comment type="cofactor">
    <cofactor evidence="1">
        <name>FAD</name>
        <dbReference type="ChEBI" id="CHEBI:57692"/>
    </cofactor>
</comment>
<feature type="domain" description="Acyl-CoA dehydrogenase/oxidase C-terminal" evidence="6">
    <location>
        <begin position="244"/>
        <end position="381"/>
    </location>
</feature>
<dbReference type="InterPro" id="IPR046373">
    <property type="entry name" value="Acyl-CoA_Oxase/DH_mid-dom_sf"/>
</dbReference>
<keyword evidence="3" id="KW-0285">Flavoprotein</keyword>
<protein>
    <submittedName>
        <fullName evidence="8">Acyl-CoA dehydrogenase</fullName>
    </submittedName>
</protein>
<keyword evidence="5" id="KW-0560">Oxidoreductase</keyword>
<organism evidence="8 9">
    <name type="scientific">Streptomyces globisporus</name>
    <dbReference type="NCBI Taxonomy" id="1908"/>
    <lineage>
        <taxon>Bacteria</taxon>
        <taxon>Bacillati</taxon>
        <taxon>Actinomycetota</taxon>
        <taxon>Actinomycetes</taxon>
        <taxon>Kitasatosporales</taxon>
        <taxon>Streptomycetaceae</taxon>
        <taxon>Streptomyces</taxon>
    </lineage>
</organism>
<evidence type="ECO:0000259" key="7">
    <source>
        <dbReference type="Pfam" id="PF02771"/>
    </source>
</evidence>
<feature type="non-terminal residue" evidence="8">
    <location>
        <position position="383"/>
    </location>
</feature>
<evidence type="ECO:0000256" key="2">
    <source>
        <dbReference type="ARBA" id="ARBA00009347"/>
    </source>
</evidence>
<dbReference type="Proteomes" id="UP000285596">
    <property type="component" value="Unassembled WGS sequence"/>
</dbReference>
<dbReference type="GO" id="GO:0003995">
    <property type="term" value="F:acyl-CoA dehydrogenase activity"/>
    <property type="evidence" value="ECO:0007669"/>
    <property type="project" value="TreeGrafter"/>
</dbReference>
<evidence type="ECO:0000256" key="5">
    <source>
        <dbReference type="ARBA" id="ARBA00023002"/>
    </source>
</evidence>
<comment type="similarity">
    <text evidence="2">Belongs to the acyl-CoA dehydrogenase family.</text>
</comment>
<evidence type="ECO:0000259" key="6">
    <source>
        <dbReference type="Pfam" id="PF00441"/>
    </source>
</evidence>
<dbReference type="Gene3D" id="2.40.110.10">
    <property type="entry name" value="Butyryl-CoA Dehydrogenase, subunit A, domain 2"/>
    <property type="match status" value="1"/>
</dbReference>
<dbReference type="Pfam" id="PF00441">
    <property type="entry name" value="Acyl-CoA_dh_1"/>
    <property type="match status" value="1"/>
</dbReference>
<evidence type="ECO:0000256" key="3">
    <source>
        <dbReference type="ARBA" id="ARBA00022630"/>
    </source>
</evidence>
<dbReference type="SUPFAM" id="SSF47203">
    <property type="entry name" value="Acyl-CoA dehydrogenase C-terminal domain-like"/>
    <property type="match status" value="1"/>
</dbReference>
<proteinExistence type="inferred from homology"/>
<dbReference type="InterPro" id="IPR037069">
    <property type="entry name" value="AcylCoA_DH/ox_N_sf"/>
</dbReference>
<dbReference type="InterPro" id="IPR009075">
    <property type="entry name" value="AcylCo_DH/oxidase_C"/>
</dbReference>
<dbReference type="Pfam" id="PF02771">
    <property type="entry name" value="Acyl-CoA_dh_N"/>
    <property type="match status" value="1"/>
</dbReference>
<evidence type="ECO:0000313" key="9">
    <source>
        <dbReference type="Proteomes" id="UP000285596"/>
    </source>
</evidence>
<dbReference type="GO" id="GO:0050660">
    <property type="term" value="F:flavin adenine dinucleotide binding"/>
    <property type="evidence" value="ECO:0007669"/>
    <property type="project" value="InterPro"/>
</dbReference>
<dbReference type="RefSeq" id="WP_133305671.1">
    <property type="nucleotide sequence ID" value="NZ_QWFA01000003.1"/>
</dbReference>
<dbReference type="InterPro" id="IPR036250">
    <property type="entry name" value="AcylCo_DH-like_C"/>
</dbReference>
<gene>
    <name evidence="8" type="ORF">D3105_01400</name>
</gene>
<dbReference type="SUPFAM" id="SSF56645">
    <property type="entry name" value="Acyl-CoA dehydrogenase NM domain-like"/>
    <property type="match status" value="1"/>
</dbReference>
<dbReference type="PANTHER" id="PTHR43884:SF20">
    <property type="entry name" value="ACYL-COA DEHYDROGENASE FADE28"/>
    <property type="match status" value="1"/>
</dbReference>
<dbReference type="Gene3D" id="1.10.540.10">
    <property type="entry name" value="Acyl-CoA dehydrogenase/oxidase, N-terminal domain"/>
    <property type="match status" value="1"/>
</dbReference>
<accession>A0A423V6X4</accession>
<reference evidence="8 9" key="1">
    <citation type="submission" date="2018-08" db="EMBL/GenBank/DDBJ databases">
        <title>Streptomyces globisporus 1912-4Crt, whole genome shotgun sequence.</title>
        <authorList>
            <person name="Matselyukh B."/>
        </authorList>
    </citation>
    <scope>NUCLEOTIDE SEQUENCE [LARGE SCALE GENOMIC DNA]</scope>
    <source>
        <strain evidence="8 9">1912-4Crt</strain>
    </source>
</reference>
<dbReference type="Gene3D" id="1.20.140.10">
    <property type="entry name" value="Butyryl-CoA Dehydrogenase, subunit A, domain 3"/>
    <property type="match status" value="1"/>
</dbReference>
<keyword evidence="4" id="KW-0274">FAD</keyword>
<feature type="domain" description="Acyl-CoA dehydrogenase/oxidase N-terminal" evidence="7">
    <location>
        <begin position="18"/>
        <end position="108"/>
    </location>
</feature>
<evidence type="ECO:0000313" key="8">
    <source>
        <dbReference type="EMBL" id="ROV70374.1"/>
    </source>
</evidence>
<name>A0A423V6X4_STRGL</name>
<sequence>MGRSTVRGRAIGTGIGITEEHRALAHSVRGWLARAAPPGEVRELLDAGSPAAPGVRPAHWKALVAQGLTGIHLPEGYGGGGGGLLDLAVVLEEAAYASLPGPYLATTLTSAVLHQGVAAGAPVGVEALCGPLRELAAGDRTAALALGPGTLTVTPAATGHRLDGTAPPVLGAGAADLLLLPAVTPDGERWFLVDAGAEGLTVRPHRSVDPTRPTAEVRADAVSVPAHRAVPVADPGLARDLAAVLLAADACGTAARSLDTAVAHAAVREQFGRPVGAFQAVKHLCADMLIRLEQARALTWDAARAADEGTAGEAAGAEARALAAALAAATAPEAAYTCAKDAIQILGGIGFTWEHDAHLQLRRAVLARQLLGPADAHRLQLQP</sequence>
<dbReference type="AlphaFoldDB" id="A0A423V6X4"/>
<dbReference type="InterPro" id="IPR013786">
    <property type="entry name" value="AcylCoA_DH/ox_N"/>
</dbReference>
<dbReference type="InterPro" id="IPR009100">
    <property type="entry name" value="AcylCoA_DH/oxidase_NM_dom_sf"/>
</dbReference>
<evidence type="ECO:0000256" key="4">
    <source>
        <dbReference type="ARBA" id="ARBA00022827"/>
    </source>
</evidence>